<gene>
    <name evidence="2" type="ORF">KUF71_000128</name>
</gene>
<dbReference type="GO" id="GO:0005840">
    <property type="term" value="C:ribosome"/>
    <property type="evidence" value="ECO:0007669"/>
    <property type="project" value="UniProtKB-KW"/>
</dbReference>
<proteinExistence type="predicted"/>
<reference evidence="2" key="1">
    <citation type="submission" date="2021-07" db="EMBL/GenBank/DDBJ databases">
        <authorList>
            <person name="Catto M.A."/>
            <person name="Jacobson A."/>
            <person name="Kennedy G."/>
            <person name="Labadie P."/>
            <person name="Hunt B.G."/>
            <person name="Srinivasan R."/>
        </authorList>
    </citation>
    <scope>NUCLEOTIDE SEQUENCE</scope>
    <source>
        <strain evidence="2">PL_HMW_Pooled</strain>
        <tissue evidence="2">Head</tissue>
    </source>
</reference>
<dbReference type="EMBL" id="JAHWGI010001108">
    <property type="protein sequence ID" value="KAK3922726.1"/>
    <property type="molecule type" value="Genomic_DNA"/>
</dbReference>
<keyword evidence="2" id="KW-0687">Ribonucleoprotein</keyword>
<feature type="domain" description="MULE transposase" evidence="1">
    <location>
        <begin position="201"/>
        <end position="263"/>
    </location>
</feature>
<evidence type="ECO:0000313" key="3">
    <source>
        <dbReference type="Proteomes" id="UP001219518"/>
    </source>
</evidence>
<protein>
    <submittedName>
        <fullName evidence="2">30S ribosomal protein S15</fullName>
    </submittedName>
</protein>
<organism evidence="2 3">
    <name type="scientific">Frankliniella fusca</name>
    <dbReference type="NCBI Taxonomy" id="407009"/>
    <lineage>
        <taxon>Eukaryota</taxon>
        <taxon>Metazoa</taxon>
        <taxon>Ecdysozoa</taxon>
        <taxon>Arthropoda</taxon>
        <taxon>Hexapoda</taxon>
        <taxon>Insecta</taxon>
        <taxon>Pterygota</taxon>
        <taxon>Neoptera</taxon>
        <taxon>Paraneoptera</taxon>
        <taxon>Thysanoptera</taxon>
        <taxon>Terebrantia</taxon>
        <taxon>Thripoidea</taxon>
        <taxon>Thripidae</taxon>
        <taxon>Frankliniella</taxon>
    </lineage>
</organism>
<keyword evidence="2" id="KW-0689">Ribosomal protein</keyword>
<dbReference type="AlphaFoldDB" id="A0AAE1HLA1"/>
<evidence type="ECO:0000259" key="1">
    <source>
        <dbReference type="Pfam" id="PF10551"/>
    </source>
</evidence>
<dbReference type="InterPro" id="IPR018289">
    <property type="entry name" value="MULE_transposase_dom"/>
</dbReference>
<dbReference type="Pfam" id="PF10551">
    <property type="entry name" value="MULE"/>
    <property type="match status" value="1"/>
</dbReference>
<accession>A0AAE1HLA1</accession>
<reference evidence="2" key="2">
    <citation type="journal article" date="2023" name="BMC Genomics">
        <title>Pest status, molecular evolution, and epigenetic factors derived from the genome assembly of Frankliniella fusca, a thysanopteran phytovirus vector.</title>
        <authorList>
            <person name="Catto M.A."/>
            <person name="Labadie P.E."/>
            <person name="Jacobson A.L."/>
            <person name="Kennedy G.G."/>
            <person name="Srinivasan R."/>
            <person name="Hunt B.G."/>
        </authorList>
    </citation>
    <scope>NUCLEOTIDE SEQUENCE</scope>
    <source>
        <strain evidence="2">PL_HMW_Pooled</strain>
    </source>
</reference>
<comment type="caution">
    <text evidence="2">The sequence shown here is derived from an EMBL/GenBank/DDBJ whole genome shotgun (WGS) entry which is preliminary data.</text>
</comment>
<keyword evidence="3" id="KW-1185">Reference proteome</keyword>
<evidence type="ECO:0000313" key="2">
    <source>
        <dbReference type="EMBL" id="KAK3922726.1"/>
    </source>
</evidence>
<sequence>MAVLLKLDGQSPGSVINHSGNGFYYHLTNNREDRTYAYLRCIHVKRKYAPCPGTASTILEQDIIFHKRGHSHDPEVYYPLVKSLRKDIFQRVKNGDQTSFQEIIQEEGLKYPIEVRALVSYGSIISSLNNMRSNLRPSTPRSLGVLGACLLEPEYAHLTKCEGSQESLFAGICGTMPSGTLSLVFVSPAMKEFMQTRTLAIVMARAIMLRRTEEAYGVLFDYLKALMPNFNPTAIKCDFEDGQINAWRSKFPNATVQGCLWHYSMVCEIKLMISLTIEL</sequence>
<name>A0AAE1HLA1_9NEOP</name>
<dbReference type="Proteomes" id="UP001219518">
    <property type="component" value="Unassembled WGS sequence"/>
</dbReference>